<dbReference type="InterPro" id="IPR000719">
    <property type="entry name" value="Prot_kinase_dom"/>
</dbReference>
<name>A0ABS8T1K6_DATST</name>
<sequence length="720" mass="80096">MRSRWNIYGIKLLFLTILILLVEFHECCSLNPEGLALLGFKLNVYSDPNGVLESWNADHCNPCMWSGVECLDGEVQILNLQGCSLKGTLTSELGNLTHLRSLVLSGNHFFGAIPKEFGRLGMLEVLDLRDNNLSGTIPAEIGDLQSLRILLIHNNNFEVSVPLEIGKLNLASELQFDENLTSAFAAGTRCIRKFRHCIWRGSMKPFKTINSFIEPIKWFRYLSFFQLPSPGTGFMDDRKDCSDNLPRSSRPHIIHTIQHQEEIARRKLVEQTSNLAAAPANIKGPLSPVIQMPSSRSSGSFRAVPNSNGTPPTNVKSPPPDHESQDKSHPAGQDTSAVNQPPAVKQPTNSQGSPAGNSESTWKYVVGICTGVFLLILAISMLLICRSRAARAIGPWKTGLSGQLQKAFVTGVPKLNRSELETACEDFSNIITGGDSYIVYKGTLSSGVEIAVISTTISSLKAWSMNSETAFRKKIDMFSRVNHKNFVNLIGYCEEDEPFTRMMVFEYAPNGSLFEHLHVEEADHLDWSARIRAIMGTTYCLQYMHELNPPVAHCNLNSKAIFLTDDYAAKITETDFWSELTAKPKSSSDDLENSVLPPLADLETNIYSFGILLIEIISGKSPYSEEKDSLLNWAAQYLHHDKENIASLVDPSLKSFKNNELMVICEVIEQCLQEDPRKRPTIKEVIDKLREAIDVSPNAAVPRLSPLWWAELELLSSEAA</sequence>
<dbReference type="Pfam" id="PF23598">
    <property type="entry name" value="LRR_14"/>
    <property type="match status" value="1"/>
</dbReference>
<feature type="domain" description="Protein kinase" evidence="11">
    <location>
        <begin position="425"/>
        <end position="693"/>
    </location>
</feature>
<evidence type="ECO:0000259" key="11">
    <source>
        <dbReference type="PROSITE" id="PS50011"/>
    </source>
</evidence>
<dbReference type="PANTHER" id="PTHR46084">
    <property type="entry name" value="PROTEIN MALE DISCOVERER 2"/>
    <property type="match status" value="1"/>
</dbReference>
<feature type="chain" id="PRO_5047095717" description="Protein kinase domain-containing protein" evidence="10">
    <location>
        <begin position="30"/>
        <end position="720"/>
    </location>
</feature>
<dbReference type="InterPro" id="IPR055414">
    <property type="entry name" value="LRR_R13L4/SHOC2-like"/>
</dbReference>
<comment type="caution">
    <text evidence="12">The sequence shown here is derived from an EMBL/GenBank/DDBJ whole genome shotgun (WGS) entry which is preliminary data.</text>
</comment>
<dbReference type="InterPro" id="IPR032675">
    <property type="entry name" value="LRR_dom_sf"/>
</dbReference>
<dbReference type="SUPFAM" id="SSF56112">
    <property type="entry name" value="Protein kinase-like (PK-like)"/>
    <property type="match status" value="1"/>
</dbReference>
<proteinExistence type="predicted"/>
<feature type="signal peptide" evidence="10">
    <location>
        <begin position="1"/>
        <end position="29"/>
    </location>
</feature>
<dbReference type="InterPro" id="IPR011009">
    <property type="entry name" value="Kinase-like_dom_sf"/>
</dbReference>
<dbReference type="EMBL" id="JACEIK010001008">
    <property type="protein sequence ID" value="MCD7464968.1"/>
    <property type="molecule type" value="Genomic_DNA"/>
</dbReference>
<keyword evidence="4 10" id="KW-0732">Signal</keyword>
<feature type="compositionally biased region" description="Basic and acidic residues" evidence="9">
    <location>
        <begin position="319"/>
        <end position="329"/>
    </location>
</feature>
<evidence type="ECO:0000256" key="1">
    <source>
        <dbReference type="ARBA" id="ARBA00004479"/>
    </source>
</evidence>
<dbReference type="InterPro" id="IPR013210">
    <property type="entry name" value="LRR_N_plant-typ"/>
</dbReference>
<feature type="compositionally biased region" description="Polar residues" evidence="9">
    <location>
        <begin position="292"/>
        <end position="316"/>
    </location>
</feature>
<evidence type="ECO:0000256" key="6">
    <source>
        <dbReference type="ARBA" id="ARBA00022989"/>
    </source>
</evidence>
<keyword evidence="13" id="KW-1185">Reference proteome</keyword>
<protein>
    <recommendedName>
        <fullName evidence="11">Protein kinase domain-containing protein</fullName>
    </recommendedName>
</protein>
<dbReference type="Pfam" id="PF08263">
    <property type="entry name" value="LRRNT_2"/>
    <property type="match status" value="1"/>
</dbReference>
<gene>
    <name evidence="12" type="ORF">HAX54_000302</name>
</gene>
<keyword evidence="5" id="KW-0677">Repeat</keyword>
<feature type="compositionally biased region" description="Polar residues" evidence="9">
    <location>
        <begin position="346"/>
        <end position="357"/>
    </location>
</feature>
<accession>A0ABS8T1K6</accession>
<evidence type="ECO:0000256" key="2">
    <source>
        <dbReference type="ARBA" id="ARBA00022614"/>
    </source>
</evidence>
<comment type="subcellular location">
    <subcellularLocation>
        <location evidence="8">Endomembrane system</location>
        <topology evidence="8">Single-pass membrane protein</topology>
    </subcellularLocation>
    <subcellularLocation>
        <location evidence="1">Membrane</location>
        <topology evidence="1">Single-pass type I membrane protein</topology>
    </subcellularLocation>
</comment>
<organism evidence="12 13">
    <name type="scientific">Datura stramonium</name>
    <name type="common">Jimsonweed</name>
    <name type="synonym">Common thornapple</name>
    <dbReference type="NCBI Taxonomy" id="4076"/>
    <lineage>
        <taxon>Eukaryota</taxon>
        <taxon>Viridiplantae</taxon>
        <taxon>Streptophyta</taxon>
        <taxon>Embryophyta</taxon>
        <taxon>Tracheophyta</taxon>
        <taxon>Spermatophyta</taxon>
        <taxon>Magnoliopsida</taxon>
        <taxon>eudicotyledons</taxon>
        <taxon>Gunneridae</taxon>
        <taxon>Pentapetalae</taxon>
        <taxon>asterids</taxon>
        <taxon>lamiids</taxon>
        <taxon>Solanales</taxon>
        <taxon>Solanaceae</taxon>
        <taxon>Solanoideae</taxon>
        <taxon>Datureae</taxon>
        <taxon>Datura</taxon>
    </lineage>
</organism>
<dbReference type="Gene3D" id="3.80.10.10">
    <property type="entry name" value="Ribonuclease Inhibitor"/>
    <property type="match status" value="1"/>
</dbReference>
<dbReference type="InterPro" id="IPR001245">
    <property type="entry name" value="Ser-Thr/Tyr_kinase_cat_dom"/>
</dbReference>
<evidence type="ECO:0000256" key="10">
    <source>
        <dbReference type="SAM" id="SignalP"/>
    </source>
</evidence>
<dbReference type="Gene3D" id="1.10.510.10">
    <property type="entry name" value="Transferase(Phosphotransferase) domain 1"/>
    <property type="match status" value="1"/>
</dbReference>
<reference evidence="12 13" key="1">
    <citation type="journal article" date="2021" name="BMC Genomics">
        <title>Datura genome reveals duplications of psychoactive alkaloid biosynthetic genes and high mutation rate following tissue culture.</title>
        <authorList>
            <person name="Rajewski A."/>
            <person name="Carter-House D."/>
            <person name="Stajich J."/>
            <person name="Litt A."/>
        </authorList>
    </citation>
    <scope>NUCLEOTIDE SEQUENCE [LARGE SCALE GENOMIC DNA]</scope>
    <source>
        <strain evidence="12">AR-01</strain>
    </source>
</reference>
<keyword evidence="2" id="KW-0433">Leucine-rich repeat</keyword>
<dbReference type="PROSITE" id="PS50011">
    <property type="entry name" value="PROTEIN_KINASE_DOM"/>
    <property type="match status" value="1"/>
</dbReference>
<dbReference type="Gene3D" id="3.30.200.20">
    <property type="entry name" value="Phosphorylase Kinase, domain 1"/>
    <property type="match status" value="1"/>
</dbReference>
<dbReference type="Proteomes" id="UP000823775">
    <property type="component" value="Unassembled WGS sequence"/>
</dbReference>
<feature type="region of interest" description="Disordered" evidence="9">
    <location>
        <begin position="286"/>
        <end position="357"/>
    </location>
</feature>
<evidence type="ECO:0000256" key="9">
    <source>
        <dbReference type="SAM" id="MobiDB-lite"/>
    </source>
</evidence>
<keyword evidence="3" id="KW-0812">Transmembrane</keyword>
<evidence type="ECO:0000256" key="7">
    <source>
        <dbReference type="ARBA" id="ARBA00023136"/>
    </source>
</evidence>
<evidence type="ECO:0000313" key="13">
    <source>
        <dbReference type="Proteomes" id="UP000823775"/>
    </source>
</evidence>
<evidence type="ECO:0000256" key="8">
    <source>
        <dbReference type="ARBA" id="ARBA00037847"/>
    </source>
</evidence>
<evidence type="ECO:0000313" key="12">
    <source>
        <dbReference type="EMBL" id="MCD7464968.1"/>
    </source>
</evidence>
<keyword evidence="7" id="KW-0472">Membrane</keyword>
<dbReference type="PANTHER" id="PTHR46084:SF33">
    <property type="entry name" value="PROTEIN KINASE DOMAIN-CONTAINING PROTEIN"/>
    <property type="match status" value="1"/>
</dbReference>
<keyword evidence="6" id="KW-1133">Transmembrane helix</keyword>
<dbReference type="Pfam" id="PF07714">
    <property type="entry name" value="PK_Tyr_Ser-Thr"/>
    <property type="match status" value="1"/>
</dbReference>
<evidence type="ECO:0000256" key="4">
    <source>
        <dbReference type="ARBA" id="ARBA00022729"/>
    </source>
</evidence>
<evidence type="ECO:0000256" key="3">
    <source>
        <dbReference type="ARBA" id="ARBA00022692"/>
    </source>
</evidence>
<evidence type="ECO:0000256" key="5">
    <source>
        <dbReference type="ARBA" id="ARBA00022737"/>
    </source>
</evidence>
<dbReference type="SUPFAM" id="SSF52058">
    <property type="entry name" value="L domain-like"/>
    <property type="match status" value="1"/>
</dbReference>